<dbReference type="Gene3D" id="3.40.1350.10">
    <property type="match status" value="1"/>
</dbReference>
<protein>
    <recommendedName>
        <fullName evidence="1">TnsA endonuclease N-terminal domain-containing protein</fullName>
    </recommendedName>
</protein>
<name>A0A2N0QHS1_9GLOM</name>
<dbReference type="Proteomes" id="UP000232688">
    <property type="component" value="Unassembled WGS sequence"/>
</dbReference>
<feature type="domain" description="TnsA endonuclease N-terminal" evidence="1">
    <location>
        <begin position="16"/>
        <end position="84"/>
    </location>
</feature>
<dbReference type="AlphaFoldDB" id="A0A2N0QHS1"/>
<dbReference type="InterPro" id="IPR014833">
    <property type="entry name" value="TnsA_N"/>
</dbReference>
<evidence type="ECO:0000259" key="1">
    <source>
        <dbReference type="Pfam" id="PF08722"/>
    </source>
</evidence>
<feature type="non-terminal residue" evidence="2">
    <location>
        <position position="84"/>
    </location>
</feature>
<evidence type="ECO:0000313" key="3">
    <source>
        <dbReference type="Proteomes" id="UP000232688"/>
    </source>
</evidence>
<dbReference type="EMBL" id="LLXH01009579">
    <property type="protein sequence ID" value="PKC50585.1"/>
    <property type="molecule type" value="Genomic_DNA"/>
</dbReference>
<dbReference type="VEuPathDB" id="FungiDB:RhiirA1_485909"/>
<gene>
    <name evidence="2" type="ORF">RhiirA1_485909</name>
</gene>
<accession>A0A2N0QHS1</accession>
<dbReference type="GO" id="GO:0003676">
    <property type="term" value="F:nucleic acid binding"/>
    <property type="evidence" value="ECO:0007669"/>
    <property type="project" value="InterPro"/>
</dbReference>
<organism evidence="2 3">
    <name type="scientific">Rhizophagus irregularis</name>
    <dbReference type="NCBI Taxonomy" id="588596"/>
    <lineage>
        <taxon>Eukaryota</taxon>
        <taxon>Fungi</taxon>
        <taxon>Fungi incertae sedis</taxon>
        <taxon>Mucoromycota</taxon>
        <taxon>Glomeromycotina</taxon>
        <taxon>Glomeromycetes</taxon>
        <taxon>Glomerales</taxon>
        <taxon>Glomeraceae</taxon>
        <taxon>Rhizophagus</taxon>
    </lineage>
</organism>
<comment type="caution">
    <text evidence="2">The sequence shown here is derived from an EMBL/GenBank/DDBJ whole genome shotgun (WGS) entry which is preliminary data.</text>
</comment>
<reference evidence="2 3" key="1">
    <citation type="submission" date="2017-10" db="EMBL/GenBank/DDBJ databases">
        <title>Extensive intraspecific genome diversity in a model arbuscular mycorrhizal fungus.</title>
        <authorList>
            <person name="Chen E.C.H."/>
            <person name="Morin E."/>
            <person name="Baudet D."/>
            <person name="Noel J."/>
            <person name="Ndikumana S."/>
            <person name="Charron P."/>
            <person name="St-Onge C."/>
            <person name="Giorgi J."/>
            <person name="Grigoriev I.V."/>
            <person name="Roux C."/>
            <person name="Martin F.M."/>
            <person name="Corradi N."/>
        </authorList>
    </citation>
    <scope>NUCLEOTIDE SEQUENCE [LARGE SCALE GENOMIC DNA]</scope>
    <source>
        <strain evidence="2 3">A1</strain>
    </source>
</reference>
<dbReference type="Pfam" id="PF08722">
    <property type="entry name" value="Tn7_TnsA-like_N"/>
    <property type="match status" value="1"/>
</dbReference>
<evidence type="ECO:0000313" key="2">
    <source>
        <dbReference type="EMBL" id="PKC50585.1"/>
    </source>
</evidence>
<dbReference type="InterPro" id="IPR011856">
    <property type="entry name" value="tRNA_endonuc-like_dom_sf"/>
</dbReference>
<sequence length="84" mass="10238">MASDLEYDHWLCVECNPNIINFCEQPFEIKQMINQKRYASIPDMWILYADGTEEIREVKYERDRMNEKVQRQIKIQQTYCKEKG</sequence>
<reference evidence="2 3" key="2">
    <citation type="submission" date="2017-10" db="EMBL/GenBank/DDBJ databases">
        <title>Genome analyses suggest a sexual origin of heterokaryosis in a supposedly ancient asexual fungus.</title>
        <authorList>
            <person name="Corradi N."/>
            <person name="Sedzielewska K."/>
            <person name="Noel J."/>
            <person name="Charron P."/>
            <person name="Farinelli L."/>
            <person name="Marton T."/>
            <person name="Kruger M."/>
            <person name="Pelin A."/>
            <person name="Brachmann A."/>
            <person name="Corradi N."/>
        </authorList>
    </citation>
    <scope>NUCLEOTIDE SEQUENCE [LARGE SCALE GENOMIC DNA]</scope>
    <source>
        <strain evidence="2 3">A1</strain>
    </source>
</reference>
<proteinExistence type="predicted"/>